<evidence type="ECO:0000256" key="8">
    <source>
        <dbReference type="ARBA" id="ARBA00023136"/>
    </source>
</evidence>
<keyword evidence="4" id="KW-1003">Cell membrane</keyword>
<dbReference type="FunFam" id="1.10.1220.70:FF:000001">
    <property type="entry name" value="Olfactory receptor"/>
    <property type="match status" value="1"/>
</dbReference>
<sequence length="162" mass="18654">GRERCSLLSLQCLRGRIGYKQAKRSSKNQELIKGIEPLSQRKLGGAEHGALRSISKPENTATLYRADTQQRGGLLYQVVFLLDALRRRKAEAFFHLWVPFDSCHHFYGTLIFMYLRRPTEESVEQEEMAAVFYTTVIPMLNPMTCSLRNKDVKEAMNKVISR</sequence>
<keyword evidence="10" id="KW-0807">Transducer</keyword>
<reference evidence="11" key="2">
    <citation type="submission" date="2025-08" db="UniProtKB">
        <authorList>
            <consortium name="Ensembl"/>
        </authorList>
    </citation>
    <scope>IDENTIFICATION</scope>
    <source>
        <strain evidence="11">Thoroughbred</strain>
    </source>
</reference>
<keyword evidence="6" id="KW-1133">Transmembrane helix</keyword>
<dbReference type="SUPFAM" id="SSF81321">
    <property type="entry name" value="Family A G protein-coupled receptor-like"/>
    <property type="match status" value="1"/>
</dbReference>
<dbReference type="PANTHER" id="PTHR48018">
    <property type="entry name" value="OLFACTORY RECEPTOR"/>
    <property type="match status" value="1"/>
</dbReference>
<evidence type="ECO:0000256" key="6">
    <source>
        <dbReference type="ARBA" id="ARBA00022989"/>
    </source>
</evidence>
<keyword evidence="7" id="KW-0297">G-protein coupled receptor</keyword>
<keyword evidence="9" id="KW-0675">Receptor</keyword>
<evidence type="ECO:0000256" key="10">
    <source>
        <dbReference type="ARBA" id="ARBA00023224"/>
    </source>
</evidence>
<keyword evidence="5" id="KW-0812">Transmembrane</keyword>
<reference evidence="11 12" key="1">
    <citation type="journal article" date="2009" name="Science">
        <title>Genome sequence, comparative analysis, and population genetics of the domestic horse.</title>
        <authorList>
            <consortium name="Broad Institute Genome Sequencing Platform"/>
            <consortium name="Broad Institute Whole Genome Assembly Team"/>
            <person name="Wade C.M."/>
            <person name="Giulotto E."/>
            <person name="Sigurdsson S."/>
            <person name="Zoli M."/>
            <person name="Gnerre S."/>
            <person name="Imsland F."/>
            <person name="Lear T.L."/>
            <person name="Adelson D.L."/>
            <person name="Bailey E."/>
            <person name="Bellone R.R."/>
            <person name="Bloecker H."/>
            <person name="Distl O."/>
            <person name="Edgar R.C."/>
            <person name="Garber M."/>
            <person name="Leeb T."/>
            <person name="Mauceli E."/>
            <person name="MacLeod J.N."/>
            <person name="Penedo M.C.T."/>
            <person name="Raison J.M."/>
            <person name="Sharpe T."/>
            <person name="Vogel J."/>
            <person name="Andersson L."/>
            <person name="Antczak D.F."/>
            <person name="Biagi T."/>
            <person name="Binns M.M."/>
            <person name="Chowdhary B.P."/>
            <person name="Coleman S.J."/>
            <person name="Della Valle G."/>
            <person name="Fryc S."/>
            <person name="Guerin G."/>
            <person name="Hasegawa T."/>
            <person name="Hill E.W."/>
            <person name="Jurka J."/>
            <person name="Kiialainen A."/>
            <person name="Lindgren G."/>
            <person name="Liu J."/>
            <person name="Magnani E."/>
            <person name="Mickelson J.R."/>
            <person name="Murray J."/>
            <person name="Nergadze S.G."/>
            <person name="Onofrio R."/>
            <person name="Pedroni S."/>
            <person name="Piras M.F."/>
            <person name="Raudsepp T."/>
            <person name="Rocchi M."/>
            <person name="Roeed K.H."/>
            <person name="Ryder O.A."/>
            <person name="Searle S."/>
            <person name="Skow L."/>
            <person name="Swinburne J.E."/>
            <person name="Syvaenen A.C."/>
            <person name="Tozaki T."/>
            <person name="Valberg S.J."/>
            <person name="Vaudin M."/>
            <person name="White J.R."/>
            <person name="Zody M.C."/>
            <person name="Lander E.S."/>
            <person name="Lindblad-Toh K."/>
        </authorList>
    </citation>
    <scope>NUCLEOTIDE SEQUENCE [LARGE SCALE GENOMIC DNA]</scope>
    <source>
        <strain evidence="11 12">Thoroughbred</strain>
    </source>
</reference>
<evidence type="ECO:0000256" key="5">
    <source>
        <dbReference type="ARBA" id="ARBA00022692"/>
    </source>
</evidence>
<reference evidence="11" key="3">
    <citation type="submission" date="2025-09" db="UniProtKB">
        <authorList>
            <consortium name="Ensembl"/>
        </authorList>
    </citation>
    <scope>IDENTIFICATION</scope>
    <source>
        <strain evidence="11">Thoroughbred</strain>
    </source>
</reference>
<organism evidence="11 12">
    <name type="scientific">Equus caballus</name>
    <name type="common">Horse</name>
    <dbReference type="NCBI Taxonomy" id="9796"/>
    <lineage>
        <taxon>Eukaryota</taxon>
        <taxon>Metazoa</taxon>
        <taxon>Chordata</taxon>
        <taxon>Craniata</taxon>
        <taxon>Vertebrata</taxon>
        <taxon>Euteleostomi</taxon>
        <taxon>Mammalia</taxon>
        <taxon>Eutheria</taxon>
        <taxon>Laurasiatheria</taxon>
        <taxon>Perissodactyla</taxon>
        <taxon>Equidae</taxon>
        <taxon>Equus</taxon>
    </lineage>
</organism>
<evidence type="ECO:0000256" key="4">
    <source>
        <dbReference type="ARBA" id="ARBA00022475"/>
    </source>
</evidence>
<keyword evidence="12" id="KW-1185">Reference proteome</keyword>
<evidence type="ECO:0000256" key="7">
    <source>
        <dbReference type="ARBA" id="ARBA00023040"/>
    </source>
</evidence>
<evidence type="ECO:0000256" key="2">
    <source>
        <dbReference type="ARBA" id="ARBA00004651"/>
    </source>
</evidence>
<name>A0A9L0RDV1_HORSE</name>
<keyword evidence="8" id="KW-0472">Membrane</keyword>
<dbReference type="GO" id="GO:0005886">
    <property type="term" value="C:plasma membrane"/>
    <property type="evidence" value="ECO:0007669"/>
    <property type="project" value="UniProtKB-SubCell"/>
</dbReference>
<evidence type="ECO:0000313" key="11">
    <source>
        <dbReference type="Ensembl" id="ENSECAP00000062143.1"/>
    </source>
</evidence>
<evidence type="ECO:0000256" key="9">
    <source>
        <dbReference type="ARBA" id="ARBA00023170"/>
    </source>
</evidence>
<comment type="function">
    <text evidence="1">Putative odorant or sperm cell receptor.</text>
</comment>
<accession>A0A9L0RDV1</accession>
<comment type="similarity">
    <text evidence="3">Belongs to the G-protein coupled receptor 1 family.</text>
</comment>
<evidence type="ECO:0000256" key="3">
    <source>
        <dbReference type="ARBA" id="ARBA00010663"/>
    </source>
</evidence>
<evidence type="ECO:0000313" key="12">
    <source>
        <dbReference type="Proteomes" id="UP000002281"/>
    </source>
</evidence>
<evidence type="ECO:0000256" key="1">
    <source>
        <dbReference type="ARBA" id="ARBA00003929"/>
    </source>
</evidence>
<protein>
    <submittedName>
        <fullName evidence="11">Uncharacterized protein</fullName>
    </submittedName>
</protein>
<dbReference type="Ensembl" id="ENSECAT00000080735.1">
    <property type="protein sequence ID" value="ENSECAP00000062143.1"/>
    <property type="gene ID" value="ENSECAG00000058474.1"/>
</dbReference>
<proteinExistence type="inferred from homology"/>
<dbReference type="GeneTree" id="ENSGT01140000282541"/>
<dbReference type="Proteomes" id="UP000002281">
    <property type="component" value="Chromosome 12"/>
</dbReference>
<dbReference type="AlphaFoldDB" id="A0A9L0RDV1"/>
<comment type="subcellular location">
    <subcellularLocation>
        <location evidence="2">Cell membrane</location>
        <topology evidence="2">Multi-pass membrane protein</topology>
    </subcellularLocation>
</comment>
<dbReference type="GO" id="GO:0004930">
    <property type="term" value="F:G protein-coupled receptor activity"/>
    <property type="evidence" value="ECO:0007669"/>
    <property type="project" value="UniProtKB-KW"/>
</dbReference>